<feature type="domain" description="Peptidase C14 caspase" evidence="2">
    <location>
        <begin position="491"/>
        <end position="731"/>
    </location>
</feature>
<feature type="chain" id="PRO_5038759132" description="Peptidase C14 caspase domain-containing protein" evidence="1">
    <location>
        <begin position="23"/>
        <end position="742"/>
    </location>
</feature>
<dbReference type="AlphaFoldDB" id="A0A9D5K9K9"/>
<dbReference type="InterPro" id="IPR029030">
    <property type="entry name" value="Caspase-like_dom_sf"/>
</dbReference>
<dbReference type="SUPFAM" id="SSF52129">
    <property type="entry name" value="Caspase-like"/>
    <property type="match status" value="1"/>
</dbReference>
<organism evidence="3 4">
    <name type="scientific">candidate division WOR-3 bacterium</name>
    <dbReference type="NCBI Taxonomy" id="2052148"/>
    <lineage>
        <taxon>Bacteria</taxon>
        <taxon>Bacteria division WOR-3</taxon>
    </lineage>
</organism>
<dbReference type="GO" id="GO:0004197">
    <property type="term" value="F:cysteine-type endopeptidase activity"/>
    <property type="evidence" value="ECO:0007669"/>
    <property type="project" value="InterPro"/>
</dbReference>
<gene>
    <name evidence="3" type="ORF">GF359_05595</name>
</gene>
<evidence type="ECO:0000259" key="2">
    <source>
        <dbReference type="Pfam" id="PF00656"/>
    </source>
</evidence>
<feature type="signal peptide" evidence="1">
    <location>
        <begin position="1"/>
        <end position="22"/>
    </location>
</feature>
<keyword evidence="1" id="KW-0732">Signal</keyword>
<dbReference type="Gene3D" id="3.40.50.1460">
    <property type="match status" value="1"/>
</dbReference>
<evidence type="ECO:0000256" key="1">
    <source>
        <dbReference type="SAM" id="SignalP"/>
    </source>
</evidence>
<protein>
    <recommendedName>
        <fullName evidence="2">Peptidase C14 caspase domain-containing protein</fullName>
    </recommendedName>
</protein>
<dbReference type="Proteomes" id="UP000630660">
    <property type="component" value="Unassembled WGS sequence"/>
</dbReference>
<dbReference type="EMBL" id="WJKJ01000177">
    <property type="protein sequence ID" value="MBD3364670.1"/>
    <property type="molecule type" value="Genomic_DNA"/>
</dbReference>
<dbReference type="InterPro" id="IPR011600">
    <property type="entry name" value="Pept_C14_caspase"/>
</dbReference>
<proteinExistence type="predicted"/>
<accession>A0A9D5K9K9</accession>
<comment type="caution">
    <text evidence="3">The sequence shown here is derived from an EMBL/GenBank/DDBJ whole genome shotgun (WGS) entry which is preliminary data.</text>
</comment>
<sequence>MKRSHVLQVILVCVLLTSTAVAGMSVGFGGQVGSDSWIGIKGMSWGVAPNVQWQSASGYFGLGLKVPYGNTVLKRPEPARAEFSHLAAVISGRFYSSPFFFVELGAGYGQVRIGELFDVHIEHPPEPRMRTPMIDGGLGFRLSPEGSNIAFELGLKSHLFFEFIYRDISLNLGIAYDFGKPRDTALVADIPKPPKDGKARKLPPTLKMNLALEEPSGNKALDAEETGYLVIDLANHGPGIAENLTVKITSPKLTPGLTYESTKIVEYIPIDGSEEIRIPLKVAADVASRVDTLYVEVEEPRFNNNVLPTPIAFQVFKFAPPELAMSDQVGILDEANPEYRTYGNGDSRIQAGETVLITAVVENTGGGAARNVRFSVNSNTANVLVLDTVYKELGTIRSSGGWDTLSFLVLIPTVVKSDSIYFNVKLDEERERFSRNISWALPMNAELPTEVVMVTPHTDEGAGDAGEAPRFYSDVDFVEPKNTILARNQAIAVIVGASSYKNRDVADVEYARRDMSAVREHLVNVLGYTKENVFSVSDPTLTDLNTWFGTEASPQGKLYRRVIGMSADEVFVYYSGHGVPSIETGEPYLVPVDCDPNYAEQGGYPLKQLYTNLKALDIDQVTVVIDACFSGGSPEGNLVTGASPLIMEAIDFQAYTPSNFTALTAASGRQVANWLEDEQHGLFTYYFLKGIGGEADNGDNRLTWGEVKSYVESNVSRAAAAQDREQTPIFSGDEKNVLTEWR</sequence>
<evidence type="ECO:0000313" key="4">
    <source>
        <dbReference type="Proteomes" id="UP000630660"/>
    </source>
</evidence>
<evidence type="ECO:0000313" key="3">
    <source>
        <dbReference type="EMBL" id="MBD3364670.1"/>
    </source>
</evidence>
<dbReference type="GO" id="GO:0006508">
    <property type="term" value="P:proteolysis"/>
    <property type="evidence" value="ECO:0007669"/>
    <property type="project" value="InterPro"/>
</dbReference>
<name>A0A9D5K9K9_UNCW3</name>
<dbReference type="Pfam" id="PF00656">
    <property type="entry name" value="Peptidase_C14"/>
    <property type="match status" value="1"/>
</dbReference>
<reference evidence="3" key="1">
    <citation type="submission" date="2019-11" db="EMBL/GenBank/DDBJ databases">
        <title>Microbial mats filling the niche in hypersaline microbial mats.</title>
        <authorList>
            <person name="Wong H.L."/>
            <person name="Macleod F.I."/>
            <person name="White R.A. III"/>
            <person name="Burns B.P."/>
        </authorList>
    </citation>
    <scope>NUCLEOTIDE SEQUENCE</scope>
    <source>
        <strain evidence="3">Bin_327</strain>
    </source>
</reference>